<protein>
    <submittedName>
        <fullName evidence="1">Uncharacterized protein</fullName>
    </submittedName>
</protein>
<comment type="caution">
    <text evidence="1">The sequence shown here is derived from an EMBL/GenBank/DDBJ whole genome shotgun (WGS) entry which is preliminary data.</text>
</comment>
<evidence type="ECO:0000313" key="1">
    <source>
        <dbReference type="EMBL" id="GFH30262.1"/>
    </source>
</evidence>
<feature type="non-terminal residue" evidence="1">
    <location>
        <position position="1"/>
    </location>
</feature>
<proteinExistence type="predicted"/>
<accession>A0A6A0ACH1</accession>
<feature type="non-terminal residue" evidence="1">
    <location>
        <position position="152"/>
    </location>
</feature>
<keyword evidence="2" id="KW-1185">Reference proteome</keyword>
<dbReference type="AlphaFoldDB" id="A0A6A0ACH1"/>
<dbReference type="Proteomes" id="UP000485058">
    <property type="component" value="Unassembled WGS sequence"/>
</dbReference>
<dbReference type="EMBL" id="BLLF01004797">
    <property type="protein sequence ID" value="GFH30262.1"/>
    <property type="molecule type" value="Genomic_DNA"/>
</dbReference>
<name>A0A6A0ACH1_HAELA</name>
<organism evidence="1 2">
    <name type="scientific">Haematococcus lacustris</name>
    <name type="common">Green alga</name>
    <name type="synonym">Haematococcus pluvialis</name>
    <dbReference type="NCBI Taxonomy" id="44745"/>
    <lineage>
        <taxon>Eukaryota</taxon>
        <taxon>Viridiplantae</taxon>
        <taxon>Chlorophyta</taxon>
        <taxon>core chlorophytes</taxon>
        <taxon>Chlorophyceae</taxon>
        <taxon>CS clade</taxon>
        <taxon>Chlamydomonadales</taxon>
        <taxon>Haematococcaceae</taxon>
        <taxon>Haematococcus</taxon>
    </lineage>
</organism>
<gene>
    <name evidence="1" type="ORF">HaLaN_29080</name>
</gene>
<evidence type="ECO:0000313" key="2">
    <source>
        <dbReference type="Proteomes" id="UP000485058"/>
    </source>
</evidence>
<reference evidence="1 2" key="1">
    <citation type="submission" date="2020-02" db="EMBL/GenBank/DDBJ databases">
        <title>Draft genome sequence of Haematococcus lacustris strain NIES-144.</title>
        <authorList>
            <person name="Morimoto D."/>
            <person name="Nakagawa S."/>
            <person name="Yoshida T."/>
            <person name="Sawayama S."/>
        </authorList>
    </citation>
    <scope>NUCLEOTIDE SEQUENCE [LARGE SCALE GENOMIC DNA]</scope>
    <source>
        <strain evidence="1 2">NIES-144</strain>
    </source>
</reference>
<sequence length="152" mass="16850">PAYIILLSGHVLLEEYAAVKAEVLYLAAILDPRYKMYGQACCWAACGSWRSYTPTRESWSADLSRSQRRSGSNLGSGCNTCPRKHNARGSTQVETVPDTCYCLETAMELVGCKICKLCLVNIRPDLTSCIRCEVEDSLRSIVKASASLQRYI</sequence>